<dbReference type="GO" id="GO:0044695">
    <property type="term" value="C:Dsc E3 ubiquitin ligase complex"/>
    <property type="evidence" value="ECO:0007669"/>
    <property type="project" value="InterPro"/>
</dbReference>
<feature type="compositionally biased region" description="Basic and acidic residues" evidence="1">
    <location>
        <begin position="239"/>
        <end position="249"/>
    </location>
</feature>
<feature type="region of interest" description="Disordered" evidence="1">
    <location>
        <begin position="239"/>
        <end position="296"/>
    </location>
</feature>
<feature type="compositionally biased region" description="Polar residues" evidence="1">
    <location>
        <begin position="250"/>
        <end position="259"/>
    </location>
</feature>
<dbReference type="AlphaFoldDB" id="A0AA39GTW4"/>
<keyword evidence="2" id="KW-0472">Membrane</keyword>
<keyword evidence="2" id="KW-0812">Transmembrane</keyword>
<feature type="region of interest" description="Disordered" evidence="1">
    <location>
        <begin position="1"/>
        <end position="69"/>
    </location>
</feature>
<evidence type="ECO:0000256" key="1">
    <source>
        <dbReference type="SAM" id="MobiDB-lite"/>
    </source>
</evidence>
<evidence type="ECO:0000313" key="4">
    <source>
        <dbReference type="EMBL" id="KAK0392469.1"/>
    </source>
</evidence>
<dbReference type="PANTHER" id="PTHR39405:SF1">
    <property type="entry name" value="DSC E3 UBIQUITIN LIGASE COMPLEX SUBUNIT 4"/>
    <property type="match status" value="1"/>
</dbReference>
<evidence type="ECO:0000313" key="5">
    <source>
        <dbReference type="Proteomes" id="UP001175261"/>
    </source>
</evidence>
<feature type="compositionally biased region" description="Polar residues" evidence="1">
    <location>
        <begin position="1"/>
        <end position="12"/>
    </location>
</feature>
<evidence type="ECO:0000256" key="2">
    <source>
        <dbReference type="SAM" id="Phobius"/>
    </source>
</evidence>
<protein>
    <recommendedName>
        <fullName evidence="3">DUF1746 domain-containing protein</fullName>
    </recommendedName>
</protein>
<reference evidence="4" key="1">
    <citation type="submission" date="2022-10" db="EMBL/GenBank/DDBJ databases">
        <title>Determination and structural analysis of whole genome sequence of Sarocladium strictum F4-1.</title>
        <authorList>
            <person name="Hu L."/>
            <person name="Jiang Y."/>
        </authorList>
    </citation>
    <scope>NUCLEOTIDE SEQUENCE</scope>
    <source>
        <strain evidence="4">F4-1</strain>
    </source>
</reference>
<dbReference type="Pfam" id="PF08508">
    <property type="entry name" value="DUF1746"/>
    <property type="match status" value="1"/>
</dbReference>
<dbReference type="EMBL" id="JAPDFR010000001">
    <property type="protein sequence ID" value="KAK0392469.1"/>
    <property type="molecule type" value="Genomic_DNA"/>
</dbReference>
<keyword evidence="2" id="KW-1133">Transmembrane helix</keyword>
<feature type="compositionally biased region" description="Basic residues" evidence="1">
    <location>
        <begin position="56"/>
        <end position="69"/>
    </location>
</feature>
<sequence length="363" mass="40376">MNDAPSPSSSTRLDARIDHATAVNRAASDDDQEPSRRGSNTGSAPTSRSRAGSHINGRRRKRKSRKKRNPGLVKKLEFVTHLLKCLDTLVFAELSALYYMECSMLRFLLRAAGQYLYLTPKEETLPIIMPATRAHVFLVTIPNIICILLHLFGSMPHGHDFHRGYVHGGVVIDFVGQMPSKSRFYYILIDIMLLLLQSLMMTIHNEREKLRVALKTFRPLHPSLAQEVAMARTIESLDAEERGLPREESSSLTPENTNDIELRSLNGEGTQADGIDRPEDADNEARDPMADISSQNHLADTLTSGNGILGEYHVLHSMRTAGTQLEDAAAGTLRRIGYEATAVALEARRRRGSIRRQANGSGR</sequence>
<feature type="transmembrane region" description="Helical" evidence="2">
    <location>
        <begin position="134"/>
        <end position="153"/>
    </location>
</feature>
<dbReference type="GO" id="GO:0032933">
    <property type="term" value="P:SREBP signaling pathway"/>
    <property type="evidence" value="ECO:0007669"/>
    <property type="project" value="InterPro"/>
</dbReference>
<comment type="caution">
    <text evidence="4">The sequence shown here is derived from an EMBL/GenBank/DDBJ whole genome shotgun (WGS) entry which is preliminary data.</text>
</comment>
<dbReference type="InterPro" id="IPR038967">
    <property type="entry name" value="Dsc4-like"/>
</dbReference>
<feature type="compositionally biased region" description="Basic and acidic residues" evidence="1">
    <location>
        <begin position="274"/>
        <end position="289"/>
    </location>
</feature>
<dbReference type="InterPro" id="IPR013715">
    <property type="entry name" value="DUF1746"/>
</dbReference>
<feature type="compositionally biased region" description="Polar residues" evidence="1">
    <location>
        <begin position="37"/>
        <end position="50"/>
    </location>
</feature>
<accession>A0AA39GTW4</accession>
<organism evidence="4 5">
    <name type="scientific">Sarocladium strictum</name>
    <name type="common">Black bundle disease fungus</name>
    <name type="synonym">Acremonium strictum</name>
    <dbReference type="NCBI Taxonomy" id="5046"/>
    <lineage>
        <taxon>Eukaryota</taxon>
        <taxon>Fungi</taxon>
        <taxon>Dikarya</taxon>
        <taxon>Ascomycota</taxon>
        <taxon>Pezizomycotina</taxon>
        <taxon>Sordariomycetes</taxon>
        <taxon>Hypocreomycetidae</taxon>
        <taxon>Hypocreales</taxon>
        <taxon>Sarocladiaceae</taxon>
        <taxon>Sarocladium</taxon>
    </lineage>
</organism>
<feature type="domain" description="DUF1746" evidence="3">
    <location>
        <begin position="86"/>
        <end position="200"/>
    </location>
</feature>
<keyword evidence="5" id="KW-1185">Reference proteome</keyword>
<dbReference type="GO" id="GO:0005783">
    <property type="term" value="C:endoplasmic reticulum"/>
    <property type="evidence" value="ECO:0007669"/>
    <property type="project" value="TreeGrafter"/>
</dbReference>
<feature type="transmembrane region" description="Helical" evidence="2">
    <location>
        <begin position="184"/>
        <end position="203"/>
    </location>
</feature>
<dbReference type="Proteomes" id="UP001175261">
    <property type="component" value="Unassembled WGS sequence"/>
</dbReference>
<proteinExistence type="predicted"/>
<gene>
    <name evidence="4" type="ORF">NLU13_1964</name>
</gene>
<name>A0AA39GTW4_SARSR</name>
<evidence type="ECO:0000259" key="3">
    <source>
        <dbReference type="Pfam" id="PF08508"/>
    </source>
</evidence>
<dbReference type="PANTHER" id="PTHR39405">
    <property type="entry name" value="DSC E3 UBIQUITIN LIGASE COMPLEX SUBUNIT 4"/>
    <property type="match status" value="1"/>
</dbReference>